<gene>
    <name evidence="1" type="ORF">CCMP2556_LOCUS18164</name>
    <name evidence="2" type="ORF">CCMP2556_LOCUS18400</name>
</gene>
<organism evidence="2 3">
    <name type="scientific">Durusdinium trenchii</name>
    <dbReference type="NCBI Taxonomy" id="1381693"/>
    <lineage>
        <taxon>Eukaryota</taxon>
        <taxon>Sar</taxon>
        <taxon>Alveolata</taxon>
        <taxon>Dinophyceae</taxon>
        <taxon>Suessiales</taxon>
        <taxon>Symbiodiniaceae</taxon>
        <taxon>Durusdinium</taxon>
    </lineage>
</organism>
<evidence type="ECO:0000313" key="1">
    <source>
        <dbReference type="EMBL" id="CAK9031145.1"/>
    </source>
</evidence>
<keyword evidence="3" id="KW-1185">Reference proteome</keyword>
<sequence>MTAGEVGELLQRWGPTFDVAVIGRTTLSSIPRLPGLSAEELLTQLSRLARFIMNVVSSTNNHVKFQRRYQALRRAWAETTRPEVKLWLEQKIGLATFDRSCQSFQGNAFSYACALEWPIYADLQNHCL</sequence>
<proteinExistence type="predicted"/>
<dbReference type="Proteomes" id="UP001642484">
    <property type="component" value="Unassembled WGS sequence"/>
</dbReference>
<reference evidence="2 3" key="1">
    <citation type="submission" date="2024-02" db="EMBL/GenBank/DDBJ databases">
        <authorList>
            <person name="Chen Y."/>
            <person name="Shah S."/>
            <person name="Dougan E. K."/>
            <person name="Thang M."/>
            <person name="Chan C."/>
        </authorList>
    </citation>
    <scope>NUCLEOTIDE SEQUENCE [LARGE SCALE GENOMIC DNA]</scope>
</reference>
<evidence type="ECO:0000313" key="2">
    <source>
        <dbReference type="EMBL" id="CAK9031758.1"/>
    </source>
</evidence>
<evidence type="ECO:0000313" key="3">
    <source>
        <dbReference type="Proteomes" id="UP001642484"/>
    </source>
</evidence>
<accession>A0ABP0KZR8</accession>
<comment type="caution">
    <text evidence="2">The sequence shown here is derived from an EMBL/GenBank/DDBJ whole genome shotgun (WGS) entry which is preliminary data.</text>
</comment>
<name>A0ABP0KZR8_9DINO</name>
<dbReference type="EMBL" id="CAXAMN010010224">
    <property type="protein sequence ID" value="CAK9031145.1"/>
    <property type="molecule type" value="Genomic_DNA"/>
</dbReference>
<protein>
    <submittedName>
        <fullName evidence="2">Uncharacterized protein</fullName>
    </submittedName>
</protein>
<dbReference type="EMBL" id="CAXAMN010010446">
    <property type="protein sequence ID" value="CAK9031758.1"/>
    <property type="molecule type" value="Genomic_DNA"/>
</dbReference>